<comment type="caution">
    <text evidence="14">The sequence shown here is derived from an EMBL/GenBank/DDBJ whole genome shotgun (WGS) entry which is preliminary data.</text>
</comment>
<comment type="similarity">
    <text evidence="5">Belongs to the ubiquitin conjugation factor E4 family.</text>
</comment>
<dbReference type="PROSITE" id="PS51698">
    <property type="entry name" value="U_BOX"/>
    <property type="match status" value="1"/>
</dbReference>
<keyword evidence="15" id="KW-1185">Reference proteome</keyword>
<dbReference type="GO" id="GO:0000151">
    <property type="term" value="C:ubiquitin ligase complex"/>
    <property type="evidence" value="ECO:0007669"/>
    <property type="project" value="InterPro"/>
</dbReference>
<dbReference type="GO" id="GO:0036503">
    <property type="term" value="P:ERAD pathway"/>
    <property type="evidence" value="ECO:0007669"/>
    <property type="project" value="InterPro"/>
</dbReference>
<dbReference type="Pfam" id="PF04564">
    <property type="entry name" value="U-box"/>
    <property type="match status" value="1"/>
</dbReference>
<feature type="region of interest" description="Disordered" evidence="12">
    <location>
        <begin position="1"/>
        <end position="51"/>
    </location>
</feature>
<dbReference type="GO" id="GO:0003755">
    <property type="term" value="F:peptidyl-prolyl cis-trans isomerase activity"/>
    <property type="evidence" value="ECO:0007669"/>
    <property type="project" value="UniProtKB-KW"/>
</dbReference>
<evidence type="ECO:0000256" key="5">
    <source>
        <dbReference type="ARBA" id="ARBA00007434"/>
    </source>
</evidence>
<dbReference type="Proteomes" id="UP000799441">
    <property type="component" value="Unassembled WGS sequence"/>
</dbReference>
<comment type="catalytic activity">
    <reaction evidence="1">
        <text>S-ubiquitinyl-[E2 ubiquitin-conjugating enzyme]-L-cysteine + [acceptor protein]-L-lysine = [E2 ubiquitin-conjugating enzyme]-L-cysteine + N(6)-ubiquitinyl-[acceptor protein]-L-lysine.</text>
        <dbReference type="EC" id="2.3.2.27"/>
    </reaction>
</comment>
<dbReference type="PANTHER" id="PTHR13931">
    <property type="entry name" value="UBIQUITINATION FACTOR E4"/>
    <property type="match status" value="1"/>
</dbReference>
<comment type="subcellular location">
    <subcellularLocation>
        <location evidence="3">Cytoplasm</location>
    </subcellularLocation>
    <subcellularLocation>
        <location evidence="2">Nucleus</location>
    </subcellularLocation>
</comment>
<evidence type="ECO:0000256" key="1">
    <source>
        <dbReference type="ARBA" id="ARBA00000900"/>
    </source>
</evidence>
<evidence type="ECO:0000256" key="10">
    <source>
        <dbReference type="ARBA" id="ARBA00023242"/>
    </source>
</evidence>
<dbReference type="GO" id="GO:0005634">
    <property type="term" value="C:nucleus"/>
    <property type="evidence" value="ECO:0007669"/>
    <property type="project" value="UniProtKB-SubCell"/>
</dbReference>
<gene>
    <name evidence="14" type="ORF">K431DRAFT_225608</name>
</gene>
<keyword evidence="11" id="KW-0175">Coiled coil</keyword>
<evidence type="ECO:0000256" key="8">
    <source>
        <dbReference type="ARBA" id="ARBA00022786"/>
    </source>
</evidence>
<protein>
    <recommendedName>
        <fullName evidence="13">U-box domain-containing protein</fullName>
    </recommendedName>
</protein>
<dbReference type="OrthoDB" id="20295at2759"/>
<dbReference type="InterPro" id="IPR003613">
    <property type="entry name" value="Ubox_domain"/>
</dbReference>
<keyword evidence="8" id="KW-0833">Ubl conjugation pathway</keyword>
<dbReference type="GO" id="GO:0000209">
    <property type="term" value="P:protein polyubiquitination"/>
    <property type="evidence" value="ECO:0007669"/>
    <property type="project" value="TreeGrafter"/>
</dbReference>
<keyword evidence="6" id="KW-0963">Cytoplasm</keyword>
<feature type="coiled-coil region" evidence="11">
    <location>
        <begin position="450"/>
        <end position="484"/>
    </location>
</feature>
<keyword evidence="7" id="KW-0808">Transferase</keyword>
<dbReference type="SMART" id="SM00504">
    <property type="entry name" value="Ubox"/>
    <property type="match status" value="1"/>
</dbReference>
<keyword evidence="9" id="KW-0413">Isomerase</keyword>
<evidence type="ECO:0000256" key="6">
    <source>
        <dbReference type="ARBA" id="ARBA00022490"/>
    </source>
</evidence>
<sequence>MKNAPPAEVAKKPSAPQIKIRPARPASPAKRERDGSERRRQTEKQPETFENWQDKILGQIFRVTLKEGQTKDFHGNPLTYLASTKEDLPSDDHRLNVDVLEGAITEAASHQAKPFEYLLSSFKRAARSIRQARYAGAEQARQDVLGETKRLCVSYCIFAVTMPEMFGENVPSGNPLVDHLLLEPECDTGICTDFLTEASSRFEEDESIKEAFVGAVELLSTQLSSKSLLSDYQGYVRAMRSLVRFPKIIDALTQSPNWLSDGLQPQELETNTLLGPYFRLSPMQLDVAREYFSSPRTRDRGFISNSQNAARASLRTHQSELFHICDAIVRAGAVTRGKMLDWFAACVNHNHKRRAMRVDYKTVSSDGFMINVTSILDQLCEPFMDASFSKISKIDFDYLRRQPRVDISDETKINADQKQADDFYGKVADGTSNFISEVFFLTVASHHYGTECAQERMVTLQKTVKRMEKDLEGFEAERHKYINDPRYLARFEEHVNRIKQTIDDNWSVIHSTNGVLLDDISQARSMQFMRYVILWTLRIASGQNLPNEELKLPLPDKQREIFRMLPEYFLEDIVDNFKFITSHIPQILTSTQCEEVMQVCITFLRSTEYVKNPGVKSGLVSILFYGVMPMYRGGKGVLGDLLNGSSFAHKHLLHALMRFYIECESTGSHTQFYDKFNIRYEIFQVIKSIWTNTIYRDSLAREARVNTDFFVQFVNMIVNDATFVLDESLSSFVKIHDLTIELDKWPHGIDEERRKEKEELLEDQRGKAKSYMGLVRETMETLILFTEALAGPFTMPEVVQRLTDMLDYNLDLMTGPKSVNLKIKNPEDFGFIPKQLLSDIMMVYQNLSNKQAFVQAIARDGRSYKPNNFVRAKQIMQNTAMKAPEELQVWQELADKVAATKAADEQEEEDLGEVPDEFLDPLLADLMTDPVILPTSGNTVDRAMIRSHLLSDPTDPFNRQPLRIEQVTPNTELKEQIEKWKAEKKAAKAAERAAANMDTT</sequence>
<dbReference type="InterPro" id="IPR013083">
    <property type="entry name" value="Znf_RING/FYVE/PHD"/>
</dbReference>
<dbReference type="Pfam" id="PF10408">
    <property type="entry name" value="Ufd2P_core"/>
    <property type="match status" value="1"/>
</dbReference>
<dbReference type="SUPFAM" id="SSF57850">
    <property type="entry name" value="RING/U-box"/>
    <property type="match status" value="1"/>
</dbReference>
<evidence type="ECO:0000313" key="14">
    <source>
        <dbReference type="EMBL" id="KAF2720810.1"/>
    </source>
</evidence>
<dbReference type="Gene3D" id="3.30.40.10">
    <property type="entry name" value="Zinc/RING finger domain, C3HC4 (zinc finger)"/>
    <property type="match status" value="1"/>
</dbReference>
<reference evidence="14" key="1">
    <citation type="journal article" date="2020" name="Stud. Mycol.">
        <title>101 Dothideomycetes genomes: a test case for predicting lifestyles and emergence of pathogens.</title>
        <authorList>
            <person name="Haridas S."/>
            <person name="Albert R."/>
            <person name="Binder M."/>
            <person name="Bloem J."/>
            <person name="Labutti K."/>
            <person name="Salamov A."/>
            <person name="Andreopoulos B."/>
            <person name="Baker S."/>
            <person name="Barry K."/>
            <person name="Bills G."/>
            <person name="Bluhm B."/>
            <person name="Cannon C."/>
            <person name="Castanera R."/>
            <person name="Culley D."/>
            <person name="Daum C."/>
            <person name="Ezra D."/>
            <person name="Gonzalez J."/>
            <person name="Henrissat B."/>
            <person name="Kuo A."/>
            <person name="Liang C."/>
            <person name="Lipzen A."/>
            <person name="Lutzoni F."/>
            <person name="Magnuson J."/>
            <person name="Mondo S."/>
            <person name="Nolan M."/>
            <person name="Ohm R."/>
            <person name="Pangilinan J."/>
            <person name="Park H.-J."/>
            <person name="Ramirez L."/>
            <person name="Alfaro M."/>
            <person name="Sun H."/>
            <person name="Tritt A."/>
            <person name="Yoshinaga Y."/>
            <person name="Zwiers L.-H."/>
            <person name="Turgeon B."/>
            <person name="Goodwin S."/>
            <person name="Spatafora J."/>
            <person name="Crous P."/>
            <person name="Grigoriev I."/>
        </authorList>
    </citation>
    <scope>NUCLEOTIDE SEQUENCE</scope>
    <source>
        <strain evidence="14">CBS 116435</strain>
    </source>
</reference>
<dbReference type="EMBL" id="MU003796">
    <property type="protein sequence ID" value="KAF2720810.1"/>
    <property type="molecule type" value="Genomic_DNA"/>
</dbReference>
<evidence type="ECO:0000256" key="11">
    <source>
        <dbReference type="SAM" id="Coils"/>
    </source>
</evidence>
<dbReference type="AlphaFoldDB" id="A0A9P4UQ95"/>
<dbReference type="GO" id="GO:0034450">
    <property type="term" value="F:ubiquitin-ubiquitin ligase activity"/>
    <property type="evidence" value="ECO:0007669"/>
    <property type="project" value="InterPro"/>
</dbReference>
<evidence type="ECO:0000256" key="3">
    <source>
        <dbReference type="ARBA" id="ARBA00004496"/>
    </source>
</evidence>
<dbReference type="InterPro" id="IPR045132">
    <property type="entry name" value="UBE4"/>
</dbReference>
<organism evidence="14 15">
    <name type="scientific">Polychaeton citri CBS 116435</name>
    <dbReference type="NCBI Taxonomy" id="1314669"/>
    <lineage>
        <taxon>Eukaryota</taxon>
        <taxon>Fungi</taxon>
        <taxon>Dikarya</taxon>
        <taxon>Ascomycota</taxon>
        <taxon>Pezizomycotina</taxon>
        <taxon>Dothideomycetes</taxon>
        <taxon>Dothideomycetidae</taxon>
        <taxon>Capnodiales</taxon>
        <taxon>Capnodiaceae</taxon>
        <taxon>Polychaeton</taxon>
    </lineage>
</organism>
<evidence type="ECO:0000256" key="12">
    <source>
        <dbReference type="SAM" id="MobiDB-lite"/>
    </source>
</evidence>
<dbReference type="FunFam" id="3.30.40.10:FF:000055">
    <property type="entry name" value="Ubiquitin conjugation factor e4 a"/>
    <property type="match status" value="1"/>
</dbReference>
<dbReference type="GO" id="GO:0006511">
    <property type="term" value="P:ubiquitin-dependent protein catabolic process"/>
    <property type="evidence" value="ECO:0007669"/>
    <property type="project" value="InterPro"/>
</dbReference>
<feature type="domain" description="U-box" evidence="13">
    <location>
        <begin position="913"/>
        <end position="987"/>
    </location>
</feature>
<dbReference type="InterPro" id="IPR019474">
    <property type="entry name" value="Ub_conjug_fac_E4_core"/>
</dbReference>
<dbReference type="GO" id="GO:0005737">
    <property type="term" value="C:cytoplasm"/>
    <property type="evidence" value="ECO:0007669"/>
    <property type="project" value="UniProtKB-SubCell"/>
</dbReference>
<dbReference type="PANTHER" id="PTHR13931:SF2">
    <property type="entry name" value="UBIQUITIN CONJUGATION FACTOR E4 B"/>
    <property type="match status" value="1"/>
</dbReference>
<accession>A0A9P4UQ95</accession>
<evidence type="ECO:0000313" key="15">
    <source>
        <dbReference type="Proteomes" id="UP000799441"/>
    </source>
</evidence>
<evidence type="ECO:0000259" key="13">
    <source>
        <dbReference type="PROSITE" id="PS51698"/>
    </source>
</evidence>
<evidence type="ECO:0000256" key="7">
    <source>
        <dbReference type="ARBA" id="ARBA00022679"/>
    </source>
</evidence>
<evidence type="ECO:0000256" key="9">
    <source>
        <dbReference type="ARBA" id="ARBA00023110"/>
    </source>
</evidence>
<keyword evidence="9" id="KW-0697">Rotamase</keyword>
<name>A0A9P4UQ95_9PEZI</name>
<evidence type="ECO:0000256" key="2">
    <source>
        <dbReference type="ARBA" id="ARBA00004123"/>
    </source>
</evidence>
<proteinExistence type="inferred from homology"/>
<evidence type="ECO:0000256" key="4">
    <source>
        <dbReference type="ARBA" id="ARBA00004906"/>
    </source>
</evidence>
<comment type="pathway">
    <text evidence="4">Protein modification; protein ubiquitination.</text>
</comment>
<keyword evidence="10" id="KW-0539">Nucleus</keyword>
<feature type="compositionally biased region" description="Basic and acidic residues" evidence="12">
    <location>
        <begin position="29"/>
        <end position="47"/>
    </location>
</feature>